<dbReference type="Proteomes" id="UP000799772">
    <property type="component" value="Unassembled WGS sequence"/>
</dbReference>
<evidence type="ECO:0000313" key="2">
    <source>
        <dbReference type="Proteomes" id="UP000799772"/>
    </source>
</evidence>
<dbReference type="AlphaFoldDB" id="A0A9P4MBJ0"/>
<protein>
    <submittedName>
        <fullName evidence="1">Uncharacterized protein</fullName>
    </submittedName>
</protein>
<gene>
    <name evidence="1" type="ORF">NA57DRAFT_72885</name>
</gene>
<evidence type="ECO:0000313" key="1">
    <source>
        <dbReference type="EMBL" id="KAF2101442.1"/>
    </source>
</evidence>
<dbReference type="EMBL" id="ML978123">
    <property type="protein sequence ID" value="KAF2101442.1"/>
    <property type="molecule type" value="Genomic_DNA"/>
</dbReference>
<comment type="caution">
    <text evidence="1">The sequence shown here is derived from an EMBL/GenBank/DDBJ whole genome shotgun (WGS) entry which is preliminary data.</text>
</comment>
<accession>A0A9P4MBJ0</accession>
<organism evidence="1 2">
    <name type="scientific">Rhizodiscina lignyota</name>
    <dbReference type="NCBI Taxonomy" id="1504668"/>
    <lineage>
        <taxon>Eukaryota</taxon>
        <taxon>Fungi</taxon>
        <taxon>Dikarya</taxon>
        <taxon>Ascomycota</taxon>
        <taxon>Pezizomycotina</taxon>
        <taxon>Dothideomycetes</taxon>
        <taxon>Pleosporomycetidae</taxon>
        <taxon>Aulographales</taxon>
        <taxon>Rhizodiscinaceae</taxon>
        <taxon>Rhizodiscina</taxon>
    </lineage>
</organism>
<reference evidence="1" key="1">
    <citation type="journal article" date="2020" name="Stud. Mycol.">
        <title>101 Dothideomycetes genomes: a test case for predicting lifestyles and emergence of pathogens.</title>
        <authorList>
            <person name="Haridas S."/>
            <person name="Albert R."/>
            <person name="Binder M."/>
            <person name="Bloem J."/>
            <person name="Labutti K."/>
            <person name="Salamov A."/>
            <person name="Andreopoulos B."/>
            <person name="Baker S."/>
            <person name="Barry K."/>
            <person name="Bills G."/>
            <person name="Bluhm B."/>
            <person name="Cannon C."/>
            <person name="Castanera R."/>
            <person name="Culley D."/>
            <person name="Daum C."/>
            <person name="Ezra D."/>
            <person name="Gonzalez J."/>
            <person name="Henrissat B."/>
            <person name="Kuo A."/>
            <person name="Liang C."/>
            <person name="Lipzen A."/>
            <person name="Lutzoni F."/>
            <person name="Magnuson J."/>
            <person name="Mondo S."/>
            <person name="Nolan M."/>
            <person name="Ohm R."/>
            <person name="Pangilinan J."/>
            <person name="Park H.-J."/>
            <person name="Ramirez L."/>
            <person name="Alfaro M."/>
            <person name="Sun H."/>
            <person name="Tritt A."/>
            <person name="Yoshinaga Y."/>
            <person name="Zwiers L.-H."/>
            <person name="Turgeon B."/>
            <person name="Goodwin S."/>
            <person name="Spatafora J."/>
            <person name="Crous P."/>
            <person name="Grigoriev I."/>
        </authorList>
    </citation>
    <scope>NUCLEOTIDE SEQUENCE</scope>
    <source>
        <strain evidence="1">CBS 133067</strain>
    </source>
</reference>
<sequence length="347" mass="38911">MFEIIVSVGSGQWPVDYQILQMNLPRVARIAATNGGYIDVNILIRDSDLVHSNYITPHQMLYVWEMVVKGLSERSGDCSGLSLALRDLLGDELLRDKTYLPDPMDAMTSQYPKTLNLFMCLAEISSLSESRRIASSLASFFNKHGEEIVRRDWNALDHWGVSIMNARMPQPDLINCMREFLTADPALLDEVALQNPRPAVGNFLEALRRIDFHQAQSVELAFPSRGRGFFRGFGPSFGANFGSVGYGRPPLMRSRSVPPYGYPDAWDMPPFDTRIPRKRYNGSPLLMASTSDPDLDILHRRINKLEDKVDHELGPPTLRTLPGSRSVSPGWGLGVGGFGRRRFALLD</sequence>
<name>A0A9P4MBJ0_9PEZI</name>
<proteinExistence type="predicted"/>
<keyword evidence="2" id="KW-1185">Reference proteome</keyword>